<dbReference type="GO" id="GO:0003700">
    <property type="term" value="F:DNA-binding transcription factor activity"/>
    <property type="evidence" value="ECO:0007669"/>
    <property type="project" value="InterPro"/>
</dbReference>
<dbReference type="Pfam" id="PF14525">
    <property type="entry name" value="AraC_binding_2"/>
    <property type="match status" value="1"/>
</dbReference>
<dbReference type="InterPro" id="IPR035418">
    <property type="entry name" value="AraC-bd_2"/>
</dbReference>
<evidence type="ECO:0000259" key="5">
    <source>
        <dbReference type="PROSITE" id="PS01124"/>
    </source>
</evidence>
<dbReference type="STRING" id="351679.A9255_13160"/>
<dbReference type="InterPro" id="IPR050204">
    <property type="entry name" value="AraC_XylS_family_regulators"/>
</dbReference>
<dbReference type="PROSITE" id="PS00041">
    <property type="entry name" value="HTH_ARAC_FAMILY_1"/>
    <property type="match status" value="1"/>
</dbReference>
<reference evidence="6 7" key="1">
    <citation type="journal article" date="2017" name="Nat. Microbiol.">
        <title>Natural product diversity associated with the nematode symbionts Photorhabdus and Xenorhabdus.</title>
        <authorList>
            <person name="Tobias N.J."/>
            <person name="Wolff H."/>
            <person name="Djahanschiri B."/>
            <person name="Grundmann F."/>
            <person name="Kronenwerth M."/>
            <person name="Shi Y.M."/>
            <person name="Simonyi S."/>
            <person name="Grun P."/>
            <person name="Shapiro-Ilan D."/>
            <person name="Pidot S.J."/>
            <person name="Stinear T.P."/>
            <person name="Ebersberger I."/>
            <person name="Bode H.B."/>
        </authorList>
    </citation>
    <scope>NUCLEOTIDE SEQUENCE [LARGE SCALE GENOMIC DNA]</scope>
    <source>
        <strain evidence="6 7">DSM 17903</strain>
    </source>
</reference>
<accession>A0A2G0QDT0</accession>
<evidence type="ECO:0000313" key="7">
    <source>
        <dbReference type="Proteomes" id="UP000225433"/>
    </source>
</evidence>
<evidence type="ECO:0000256" key="2">
    <source>
        <dbReference type="ARBA" id="ARBA00023125"/>
    </source>
</evidence>
<dbReference type="Pfam" id="PF12833">
    <property type="entry name" value="HTH_18"/>
    <property type="match status" value="1"/>
</dbReference>
<dbReference type="PROSITE" id="PS01124">
    <property type="entry name" value="HTH_ARAC_FAMILY_2"/>
    <property type="match status" value="1"/>
</dbReference>
<dbReference type="Proteomes" id="UP000225433">
    <property type="component" value="Unassembled WGS sequence"/>
</dbReference>
<evidence type="ECO:0000313" key="6">
    <source>
        <dbReference type="EMBL" id="PHM57368.1"/>
    </source>
</evidence>
<keyword evidence="3" id="KW-0804">Transcription</keyword>
<evidence type="ECO:0000256" key="1">
    <source>
        <dbReference type="ARBA" id="ARBA00023015"/>
    </source>
</evidence>
<proteinExistence type="predicted"/>
<comment type="caution">
    <text evidence="6">The sequence shown here is derived from an EMBL/GenBank/DDBJ whole genome shotgun (WGS) entry which is preliminary data.</text>
</comment>
<name>A0A2G0QDT0_XENHO</name>
<dbReference type="PANTHER" id="PTHR46796:SF12">
    <property type="entry name" value="HTH-TYPE DNA-BINDING TRANSCRIPTIONAL ACTIVATOR EUTR"/>
    <property type="match status" value="1"/>
</dbReference>
<gene>
    <name evidence="6" type="ORF">Xhom_00334</name>
</gene>
<evidence type="ECO:0000256" key="4">
    <source>
        <dbReference type="SAM" id="MobiDB-lite"/>
    </source>
</evidence>
<dbReference type="AlphaFoldDB" id="A0A2G0QDT0"/>
<dbReference type="PANTHER" id="PTHR46796">
    <property type="entry name" value="HTH-TYPE TRANSCRIPTIONAL ACTIVATOR RHAS-RELATED"/>
    <property type="match status" value="1"/>
</dbReference>
<protein>
    <submittedName>
        <fullName evidence="6">AraC family transcription regulator</fullName>
    </submittedName>
</protein>
<dbReference type="InterPro" id="IPR009057">
    <property type="entry name" value="Homeodomain-like_sf"/>
</dbReference>
<sequence>MTSNSRFHYYSDPRNDSGEENYSSKKNCSGIKNPESRYSDAKCSDPKYVVSKIESHLNSPDHLLFSSNDLDEVKSMVGRVMQPHQLNILGSSRKINAKMHYIPLGDFSMSRLRYSANVKINPGALDAFFLVQMPLSGCACIESGCQHLDSTPHMASVLSPEQNTSMRWNADNDQFMVRISRSLLERTLVGQLGHPLDQPLVFELGFEWQHCQAWRCLMLYLLECTIQVPNILQYKLITNQMEQLLSVTLLSVHRHNYTDSPTNRRGAIRPRHVRKVQEYLQAHAHESITVEQLAQVAGVSLRSLYSGFRDFLNISPMQYLRDLRMEHVRTELLAGEASSVTGVALRWGFAHMGRFSAEYKARYGETPSESLRRG</sequence>
<dbReference type="Gene3D" id="1.10.10.60">
    <property type="entry name" value="Homeodomain-like"/>
    <property type="match status" value="1"/>
</dbReference>
<dbReference type="EMBL" id="NJAI01000001">
    <property type="protein sequence ID" value="PHM57368.1"/>
    <property type="molecule type" value="Genomic_DNA"/>
</dbReference>
<keyword evidence="2" id="KW-0238">DNA-binding</keyword>
<evidence type="ECO:0000256" key="3">
    <source>
        <dbReference type="ARBA" id="ARBA00023163"/>
    </source>
</evidence>
<dbReference type="SUPFAM" id="SSF46689">
    <property type="entry name" value="Homeodomain-like"/>
    <property type="match status" value="2"/>
</dbReference>
<dbReference type="GO" id="GO:0043565">
    <property type="term" value="F:sequence-specific DNA binding"/>
    <property type="evidence" value="ECO:0007669"/>
    <property type="project" value="InterPro"/>
</dbReference>
<keyword evidence="1" id="KW-0805">Transcription regulation</keyword>
<dbReference type="RefSeq" id="WP_099139634.1">
    <property type="nucleotide sequence ID" value="NZ_CAWNQJ010000001.1"/>
</dbReference>
<dbReference type="OrthoDB" id="6003540at2"/>
<feature type="domain" description="HTH araC/xylS-type" evidence="5">
    <location>
        <begin position="274"/>
        <end position="373"/>
    </location>
</feature>
<dbReference type="InterPro" id="IPR018062">
    <property type="entry name" value="HTH_AraC-typ_CS"/>
</dbReference>
<dbReference type="SMART" id="SM00342">
    <property type="entry name" value="HTH_ARAC"/>
    <property type="match status" value="1"/>
</dbReference>
<organism evidence="6 7">
    <name type="scientific">Xenorhabdus hominickii</name>
    <dbReference type="NCBI Taxonomy" id="351679"/>
    <lineage>
        <taxon>Bacteria</taxon>
        <taxon>Pseudomonadati</taxon>
        <taxon>Pseudomonadota</taxon>
        <taxon>Gammaproteobacteria</taxon>
        <taxon>Enterobacterales</taxon>
        <taxon>Morganellaceae</taxon>
        <taxon>Xenorhabdus</taxon>
    </lineage>
</organism>
<dbReference type="InterPro" id="IPR018060">
    <property type="entry name" value="HTH_AraC"/>
</dbReference>
<feature type="region of interest" description="Disordered" evidence="4">
    <location>
        <begin position="1"/>
        <end position="40"/>
    </location>
</feature>